<dbReference type="InterPro" id="IPR018060">
    <property type="entry name" value="HTH_AraC"/>
</dbReference>
<dbReference type="InterPro" id="IPR037923">
    <property type="entry name" value="HTH-like"/>
</dbReference>
<dbReference type="PANTHER" id="PTHR43280">
    <property type="entry name" value="ARAC-FAMILY TRANSCRIPTIONAL REGULATOR"/>
    <property type="match status" value="1"/>
</dbReference>
<dbReference type="Gene3D" id="2.60.120.280">
    <property type="entry name" value="Regulatory protein AraC"/>
    <property type="match status" value="1"/>
</dbReference>
<keyword evidence="3" id="KW-0804">Transcription</keyword>
<evidence type="ECO:0000256" key="2">
    <source>
        <dbReference type="ARBA" id="ARBA00023125"/>
    </source>
</evidence>
<dbReference type="HOGENOM" id="CLU_000445_88_6_9"/>
<dbReference type="InterPro" id="IPR001387">
    <property type="entry name" value="Cro/C1-type_HTH"/>
</dbReference>
<dbReference type="Gene3D" id="1.10.10.60">
    <property type="entry name" value="Homeodomain-like"/>
    <property type="match status" value="2"/>
</dbReference>
<sequence>MERIFSVLTERDISLPIFVTGVGYEHYQDHVTRKEGFPNYHLAFCEQGVGKLIICNREYLIEQKTAFFFYPNVPHEYYPVAEPWSLRWIIFSGSSVHTLLNAAGIGRFEVYMLNSPEEVTFCCNKLHKILLEKKSTSMLEASGVLYNFLANINKLIEEVNSEGDTQLIKKLNSIIGFIKNNFKKDITLEELATHAGISSSYLCRIFKKEYGISPFTYILRCRVNAAKEELINFPDKSIKAISLDTGFNSCSYFGSVFKEYEGYSPNRFRELYFMPQ</sequence>
<accession>B8I993</accession>
<evidence type="ECO:0000256" key="1">
    <source>
        <dbReference type="ARBA" id="ARBA00023015"/>
    </source>
</evidence>
<feature type="domain" description="HTH araC/xylS-type" evidence="4">
    <location>
        <begin position="172"/>
        <end position="271"/>
    </location>
</feature>
<organism evidence="5 6">
    <name type="scientific">Ruminiclostridium cellulolyticum (strain ATCC 35319 / DSM 5812 / JCM 6584 / H10)</name>
    <name type="common">Clostridium cellulolyticum</name>
    <dbReference type="NCBI Taxonomy" id="394503"/>
    <lineage>
        <taxon>Bacteria</taxon>
        <taxon>Bacillati</taxon>
        <taxon>Bacillota</taxon>
        <taxon>Clostridia</taxon>
        <taxon>Eubacteriales</taxon>
        <taxon>Oscillospiraceae</taxon>
        <taxon>Ruminiclostridium</taxon>
    </lineage>
</organism>
<reference evidence="5 6" key="1">
    <citation type="submission" date="2009-01" db="EMBL/GenBank/DDBJ databases">
        <title>Complete sequence of Clostridium cellulolyticum H10.</title>
        <authorList>
            <consortium name="US DOE Joint Genome Institute"/>
            <person name="Lucas S."/>
            <person name="Copeland A."/>
            <person name="Lapidus A."/>
            <person name="Glavina del Rio T."/>
            <person name="Dalin E."/>
            <person name="Tice H."/>
            <person name="Bruce D."/>
            <person name="Goodwin L."/>
            <person name="Pitluck S."/>
            <person name="Chertkov O."/>
            <person name="Saunders E."/>
            <person name="Brettin T."/>
            <person name="Detter J.C."/>
            <person name="Han C."/>
            <person name="Larimer F."/>
            <person name="Land M."/>
            <person name="Hauser L."/>
            <person name="Kyrpides N."/>
            <person name="Ivanova N."/>
            <person name="Zhou J."/>
            <person name="Richardson P."/>
        </authorList>
    </citation>
    <scope>NUCLEOTIDE SEQUENCE [LARGE SCALE GENOMIC DNA]</scope>
    <source>
        <strain evidence="6">ATCC 35319 / DSM 5812 / JCM 6584 / H10</strain>
    </source>
</reference>
<dbReference type="GO" id="GO:0043565">
    <property type="term" value="F:sequence-specific DNA binding"/>
    <property type="evidence" value="ECO:0007669"/>
    <property type="project" value="InterPro"/>
</dbReference>
<dbReference type="PANTHER" id="PTHR43280:SF28">
    <property type="entry name" value="HTH-TYPE TRANSCRIPTIONAL ACTIVATOR RHAS"/>
    <property type="match status" value="1"/>
</dbReference>
<evidence type="ECO:0000256" key="3">
    <source>
        <dbReference type="ARBA" id="ARBA00023163"/>
    </source>
</evidence>
<dbReference type="PROSITE" id="PS00041">
    <property type="entry name" value="HTH_ARAC_FAMILY_1"/>
    <property type="match status" value="1"/>
</dbReference>
<dbReference type="SUPFAM" id="SSF46689">
    <property type="entry name" value="Homeodomain-like"/>
    <property type="match status" value="2"/>
</dbReference>
<dbReference type="InterPro" id="IPR009057">
    <property type="entry name" value="Homeodomain-like_sf"/>
</dbReference>
<protein>
    <submittedName>
        <fullName evidence="5">Transcriptional regulator, AraC family</fullName>
    </submittedName>
</protein>
<dbReference type="CDD" id="cd00093">
    <property type="entry name" value="HTH_XRE"/>
    <property type="match status" value="1"/>
</dbReference>
<dbReference type="EMBL" id="CP001348">
    <property type="protein sequence ID" value="ACL75353.1"/>
    <property type="molecule type" value="Genomic_DNA"/>
</dbReference>
<dbReference type="STRING" id="394503.Ccel_0991"/>
<dbReference type="KEGG" id="cce:Ccel_0991"/>
<dbReference type="eggNOG" id="COG2207">
    <property type="taxonomic scope" value="Bacteria"/>
</dbReference>
<dbReference type="SMART" id="SM00342">
    <property type="entry name" value="HTH_ARAC"/>
    <property type="match status" value="1"/>
</dbReference>
<dbReference type="Pfam" id="PF12833">
    <property type="entry name" value="HTH_18"/>
    <property type="match status" value="1"/>
</dbReference>
<gene>
    <name evidence="5" type="ordered locus">Ccel_0991</name>
</gene>
<dbReference type="Proteomes" id="UP000001349">
    <property type="component" value="Chromosome"/>
</dbReference>
<evidence type="ECO:0000259" key="4">
    <source>
        <dbReference type="PROSITE" id="PS01124"/>
    </source>
</evidence>
<proteinExistence type="predicted"/>
<evidence type="ECO:0000313" key="5">
    <source>
        <dbReference type="EMBL" id="ACL75353.1"/>
    </source>
</evidence>
<keyword evidence="1" id="KW-0805">Transcription regulation</keyword>
<dbReference type="AlphaFoldDB" id="B8I993"/>
<dbReference type="SUPFAM" id="SSF51215">
    <property type="entry name" value="Regulatory protein AraC"/>
    <property type="match status" value="1"/>
</dbReference>
<keyword evidence="2" id="KW-0238">DNA-binding</keyword>
<dbReference type="PROSITE" id="PS01124">
    <property type="entry name" value="HTH_ARAC_FAMILY_2"/>
    <property type="match status" value="1"/>
</dbReference>
<dbReference type="RefSeq" id="WP_015924510.1">
    <property type="nucleotide sequence ID" value="NC_011898.1"/>
</dbReference>
<dbReference type="Pfam" id="PF02311">
    <property type="entry name" value="AraC_binding"/>
    <property type="match status" value="1"/>
</dbReference>
<dbReference type="GO" id="GO:0003700">
    <property type="term" value="F:DNA-binding transcription factor activity"/>
    <property type="evidence" value="ECO:0007669"/>
    <property type="project" value="InterPro"/>
</dbReference>
<name>B8I993_RUMCH</name>
<dbReference type="InterPro" id="IPR003313">
    <property type="entry name" value="AraC-bd"/>
</dbReference>
<dbReference type="InterPro" id="IPR018062">
    <property type="entry name" value="HTH_AraC-typ_CS"/>
</dbReference>
<evidence type="ECO:0000313" key="6">
    <source>
        <dbReference type="Proteomes" id="UP000001349"/>
    </source>
</evidence>
<keyword evidence="6" id="KW-1185">Reference proteome</keyword>